<dbReference type="InterPro" id="IPR003594">
    <property type="entry name" value="HATPase_dom"/>
</dbReference>
<dbReference type="Pfam" id="PF00989">
    <property type="entry name" value="PAS"/>
    <property type="match status" value="1"/>
</dbReference>
<evidence type="ECO:0000256" key="5">
    <source>
        <dbReference type="ARBA" id="ARBA00022741"/>
    </source>
</evidence>
<keyword evidence="5" id="KW-0547">Nucleotide-binding</keyword>
<evidence type="ECO:0000256" key="1">
    <source>
        <dbReference type="ARBA" id="ARBA00000085"/>
    </source>
</evidence>
<dbReference type="InterPro" id="IPR013767">
    <property type="entry name" value="PAS_fold"/>
</dbReference>
<feature type="domain" description="Histidine kinase" evidence="10">
    <location>
        <begin position="259"/>
        <end position="506"/>
    </location>
</feature>
<evidence type="ECO:0000256" key="8">
    <source>
        <dbReference type="ARBA" id="ARBA00023012"/>
    </source>
</evidence>
<dbReference type="NCBIfam" id="TIGR00229">
    <property type="entry name" value="sensory_box"/>
    <property type="match status" value="1"/>
</dbReference>
<dbReference type="SUPFAM" id="SSF47384">
    <property type="entry name" value="Homodimeric domain of signal transducing histidine kinase"/>
    <property type="match status" value="1"/>
</dbReference>
<dbReference type="PROSITE" id="PS50112">
    <property type="entry name" value="PAS"/>
    <property type="match status" value="1"/>
</dbReference>
<keyword evidence="3" id="KW-0597">Phosphoprotein</keyword>
<dbReference type="InterPro" id="IPR004358">
    <property type="entry name" value="Sig_transdc_His_kin-like_C"/>
</dbReference>
<evidence type="ECO:0000256" key="7">
    <source>
        <dbReference type="ARBA" id="ARBA00022840"/>
    </source>
</evidence>
<organism evidence="12 13">
    <name type="scientific">Cellvibrio japonicus (strain Ueda107)</name>
    <name type="common">Pseudomonas fluorescens subsp. cellulosa</name>
    <dbReference type="NCBI Taxonomy" id="498211"/>
    <lineage>
        <taxon>Bacteria</taxon>
        <taxon>Pseudomonadati</taxon>
        <taxon>Pseudomonadota</taxon>
        <taxon>Gammaproteobacteria</taxon>
        <taxon>Cellvibrionales</taxon>
        <taxon>Cellvibrionaceae</taxon>
        <taxon>Cellvibrio</taxon>
    </lineage>
</organism>
<keyword evidence="13" id="KW-1185">Reference proteome</keyword>
<dbReference type="SMART" id="SM00091">
    <property type="entry name" value="PAS"/>
    <property type="match status" value="1"/>
</dbReference>
<dbReference type="PROSITE" id="PS50109">
    <property type="entry name" value="HIS_KIN"/>
    <property type="match status" value="1"/>
</dbReference>
<dbReference type="HOGENOM" id="CLU_000445_114_39_6"/>
<keyword evidence="9" id="KW-0812">Transmembrane</keyword>
<keyword evidence="8" id="KW-0902">Two-component regulatory system</keyword>
<evidence type="ECO:0000256" key="6">
    <source>
        <dbReference type="ARBA" id="ARBA00022777"/>
    </source>
</evidence>
<evidence type="ECO:0000256" key="3">
    <source>
        <dbReference type="ARBA" id="ARBA00022553"/>
    </source>
</evidence>
<keyword evidence="7" id="KW-0067">ATP-binding</keyword>
<dbReference type="AlphaFoldDB" id="B3PJ72"/>
<dbReference type="InterPro" id="IPR000014">
    <property type="entry name" value="PAS"/>
</dbReference>
<accession>B3PJ72</accession>
<gene>
    <name evidence="12" type="ordered locus">CJA_2184</name>
</gene>
<sequence length="514" mass="57539">MPYGQCFSYSRAQCMTALWRRPSVMLAQVSWMLAAPAAMANQSGRITDNGIAVVILILLVLQTLLIIGLQRSRLHNKRARKSLKESQKALEQRIHERTESLYKINNLLIDEVARHEATGHLLRETKEYLQSMINSMPSIIIGVDAEGYITHWNAAAESNFEIFSSEALGKNITHVLPKFPVSRETIAHIIRAGEPRSLEHTRNNEDDSNQYYEITIYPLIANVRPGAVIRVDDVTLRVTIENLMIQNEKMYSLGEVAAGIAHEINNPLSVILQNVQNITRRLDPHFAGNQKEAQTLALDLQQVDQYLRQRDIYQFLQYIREAGERSANIVTTMLAFSHQGQKANTLIDISQLIHQTLTLNQNLYGGKPDTQTPLIHTDISNNLPPIKGSGPELQQVLLNLLRNARQALGNAASDTRADQAPCIWIRARVQEGDLVIEIQDNGPGMSENVRRHIFEPFFTTKGVGSGTGLGLSVSYFIISERHRGSIEVKSVPGRGSTFIIKLPLNETRVPANAQ</sequence>
<evidence type="ECO:0000313" key="13">
    <source>
        <dbReference type="Proteomes" id="UP000001036"/>
    </source>
</evidence>
<dbReference type="GO" id="GO:0005524">
    <property type="term" value="F:ATP binding"/>
    <property type="evidence" value="ECO:0007669"/>
    <property type="project" value="UniProtKB-KW"/>
</dbReference>
<dbReference type="SMART" id="SM00387">
    <property type="entry name" value="HATPase_c"/>
    <property type="match status" value="1"/>
</dbReference>
<dbReference type="PANTHER" id="PTHR43065:SF42">
    <property type="entry name" value="TWO-COMPONENT SENSOR PPRA"/>
    <property type="match status" value="1"/>
</dbReference>
<feature type="domain" description="PAS" evidence="11">
    <location>
        <begin position="125"/>
        <end position="171"/>
    </location>
</feature>
<dbReference type="SUPFAM" id="SSF55874">
    <property type="entry name" value="ATPase domain of HSP90 chaperone/DNA topoisomerase II/histidine kinase"/>
    <property type="match status" value="1"/>
</dbReference>
<dbReference type="GO" id="GO:0000155">
    <property type="term" value="F:phosphorelay sensor kinase activity"/>
    <property type="evidence" value="ECO:0007669"/>
    <property type="project" value="InterPro"/>
</dbReference>
<evidence type="ECO:0000313" key="12">
    <source>
        <dbReference type="EMBL" id="ACE84203.1"/>
    </source>
</evidence>
<dbReference type="PANTHER" id="PTHR43065">
    <property type="entry name" value="SENSOR HISTIDINE KINASE"/>
    <property type="match status" value="1"/>
</dbReference>
<dbReference type="Pfam" id="PF00512">
    <property type="entry name" value="HisKA"/>
    <property type="match status" value="1"/>
</dbReference>
<proteinExistence type="predicted"/>
<dbReference type="eggNOG" id="COG4191">
    <property type="taxonomic scope" value="Bacteria"/>
</dbReference>
<evidence type="ECO:0000259" key="10">
    <source>
        <dbReference type="PROSITE" id="PS50109"/>
    </source>
</evidence>
<evidence type="ECO:0000256" key="4">
    <source>
        <dbReference type="ARBA" id="ARBA00022679"/>
    </source>
</evidence>
<dbReference type="InterPro" id="IPR005467">
    <property type="entry name" value="His_kinase_dom"/>
</dbReference>
<dbReference type="SMART" id="SM00388">
    <property type="entry name" value="HisKA"/>
    <property type="match status" value="1"/>
</dbReference>
<keyword evidence="9" id="KW-0472">Membrane</keyword>
<protein>
    <recommendedName>
        <fullName evidence="2">histidine kinase</fullName>
        <ecNumber evidence="2">2.7.13.3</ecNumber>
    </recommendedName>
</protein>
<dbReference type="Gene3D" id="3.30.450.20">
    <property type="entry name" value="PAS domain"/>
    <property type="match status" value="1"/>
</dbReference>
<dbReference type="InterPro" id="IPR036890">
    <property type="entry name" value="HATPase_C_sf"/>
</dbReference>
<dbReference type="Gene3D" id="3.30.565.10">
    <property type="entry name" value="Histidine kinase-like ATPase, C-terminal domain"/>
    <property type="match status" value="1"/>
</dbReference>
<dbReference type="STRING" id="498211.CJA_2184"/>
<dbReference type="Proteomes" id="UP000001036">
    <property type="component" value="Chromosome"/>
</dbReference>
<dbReference type="EC" id="2.7.13.3" evidence="2"/>
<keyword evidence="9" id="KW-1133">Transmembrane helix</keyword>
<keyword evidence="6 12" id="KW-0418">Kinase</keyword>
<dbReference type="CDD" id="cd00130">
    <property type="entry name" value="PAS"/>
    <property type="match status" value="1"/>
</dbReference>
<dbReference type="GO" id="GO:0006355">
    <property type="term" value="P:regulation of DNA-templated transcription"/>
    <property type="evidence" value="ECO:0007669"/>
    <property type="project" value="InterPro"/>
</dbReference>
<keyword evidence="4" id="KW-0808">Transferase</keyword>
<evidence type="ECO:0000259" key="11">
    <source>
        <dbReference type="PROSITE" id="PS50112"/>
    </source>
</evidence>
<dbReference type="PRINTS" id="PR00344">
    <property type="entry name" value="BCTRLSENSOR"/>
</dbReference>
<dbReference type="InterPro" id="IPR003661">
    <property type="entry name" value="HisK_dim/P_dom"/>
</dbReference>
<name>B3PJ72_CELJU</name>
<reference evidence="12 13" key="1">
    <citation type="journal article" date="2008" name="J. Bacteriol.">
        <title>Insights into plant cell wall degradation from the genome sequence of the soil bacterium Cellvibrio japonicus.</title>
        <authorList>
            <person name="Deboy R.T."/>
            <person name="Mongodin E.F."/>
            <person name="Fouts D.E."/>
            <person name="Tailford L.E."/>
            <person name="Khouri H."/>
            <person name="Emerson J.B."/>
            <person name="Mohamoud Y."/>
            <person name="Watkins K."/>
            <person name="Henrissat B."/>
            <person name="Gilbert H.J."/>
            <person name="Nelson K.E."/>
        </authorList>
    </citation>
    <scope>NUCLEOTIDE SEQUENCE [LARGE SCALE GENOMIC DNA]</scope>
    <source>
        <strain evidence="12 13">Ueda107</strain>
    </source>
</reference>
<dbReference type="InterPro" id="IPR035965">
    <property type="entry name" value="PAS-like_dom_sf"/>
</dbReference>
<evidence type="ECO:0000256" key="9">
    <source>
        <dbReference type="SAM" id="Phobius"/>
    </source>
</evidence>
<dbReference type="InterPro" id="IPR036097">
    <property type="entry name" value="HisK_dim/P_sf"/>
</dbReference>
<dbReference type="Gene3D" id="1.10.287.130">
    <property type="match status" value="1"/>
</dbReference>
<evidence type="ECO:0000256" key="2">
    <source>
        <dbReference type="ARBA" id="ARBA00012438"/>
    </source>
</evidence>
<dbReference type="Pfam" id="PF02518">
    <property type="entry name" value="HATPase_c"/>
    <property type="match status" value="1"/>
</dbReference>
<dbReference type="EMBL" id="CP000934">
    <property type="protein sequence ID" value="ACE84203.1"/>
    <property type="molecule type" value="Genomic_DNA"/>
</dbReference>
<dbReference type="CDD" id="cd00082">
    <property type="entry name" value="HisKA"/>
    <property type="match status" value="1"/>
</dbReference>
<comment type="catalytic activity">
    <reaction evidence="1">
        <text>ATP + protein L-histidine = ADP + protein N-phospho-L-histidine.</text>
        <dbReference type="EC" id="2.7.13.3"/>
    </reaction>
</comment>
<dbReference type="KEGG" id="cja:CJA_2184"/>
<dbReference type="SUPFAM" id="SSF55785">
    <property type="entry name" value="PYP-like sensor domain (PAS domain)"/>
    <property type="match status" value="1"/>
</dbReference>
<feature type="transmembrane region" description="Helical" evidence="9">
    <location>
        <begin position="50"/>
        <end position="69"/>
    </location>
</feature>